<keyword evidence="3" id="KW-1185">Reference proteome</keyword>
<name>A0ABY6KNV2_9ARAC</name>
<proteinExistence type="predicted"/>
<reference evidence="2 3" key="1">
    <citation type="submission" date="2022-01" db="EMBL/GenBank/DDBJ databases">
        <title>A chromosomal length assembly of Cordylochernes scorpioides.</title>
        <authorList>
            <person name="Zeh D."/>
            <person name="Zeh J."/>
        </authorList>
    </citation>
    <scope>NUCLEOTIDE SEQUENCE [LARGE SCALE GENOMIC DNA]</scope>
    <source>
        <strain evidence="2">IN4F17</strain>
        <tissue evidence="2">Whole Body</tissue>
    </source>
</reference>
<dbReference type="Proteomes" id="UP001235939">
    <property type="component" value="Chromosome 06"/>
</dbReference>
<organism evidence="2 3">
    <name type="scientific">Cordylochernes scorpioides</name>
    <dbReference type="NCBI Taxonomy" id="51811"/>
    <lineage>
        <taxon>Eukaryota</taxon>
        <taxon>Metazoa</taxon>
        <taxon>Ecdysozoa</taxon>
        <taxon>Arthropoda</taxon>
        <taxon>Chelicerata</taxon>
        <taxon>Arachnida</taxon>
        <taxon>Pseudoscorpiones</taxon>
        <taxon>Cheliferoidea</taxon>
        <taxon>Chernetidae</taxon>
        <taxon>Cordylochernes</taxon>
    </lineage>
</organism>
<dbReference type="PANTHER" id="PTHR47705:SF1">
    <property type="entry name" value="PNP_UDP_1 DOMAIN-CONTAINING PROTEIN"/>
    <property type="match status" value="1"/>
</dbReference>
<gene>
    <name evidence="2" type="ORF">LAZ67_6003862</name>
</gene>
<evidence type="ECO:0000256" key="1">
    <source>
        <dbReference type="SAM" id="MobiDB-lite"/>
    </source>
</evidence>
<dbReference type="EMBL" id="CP092868">
    <property type="protein sequence ID" value="UYV69512.1"/>
    <property type="molecule type" value="Genomic_DNA"/>
</dbReference>
<protein>
    <submittedName>
        <fullName evidence="2">Uncharacterized protein</fullName>
    </submittedName>
</protein>
<evidence type="ECO:0000313" key="3">
    <source>
        <dbReference type="Proteomes" id="UP001235939"/>
    </source>
</evidence>
<dbReference type="InterPro" id="IPR036397">
    <property type="entry name" value="RNaseH_sf"/>
</dbReference>
<evidence type="ECO:0000313" key="2">
    <source>
        <dbReference type="EMBL" id="UYV69512.1"/>
    </source>
</evidence>
<feature type="region of interest" description="Disordered" evidence="1">
    <location>
        <begin position="231"/>
        <end position="251"/>
    </location>
</feature>
<sequence>MEAPLKDCTKLEQRAVIRFLNAEDIQTSQICQRMKNIYADNLNKSYGTVHTIINEQLQFRKICCRWIPHFLNLDQNLTVFGFKGSVKAKELKGKRFDSDEDVQKVVQDFFHTLPKSAYKEGIYKLPERFRQFDLPDRFFRALKLYWIILILYDTLEGDILEMESRQLRFWFKPNLPDSEQMRCTQNFFKDLVTPSEFPRDYVGFIKKIMKLMQQRYPSIKRVEVELQQLGEDPSTRPNCKSHPLDLSPLFH</sequence>
<accession>A0ABY6KNV2</accession>
<dbReference type="Gene3D" id="3.30.420.10">
    <property type="entry name" value="Ribonuclease H-like superfamily/Ribonuclease H"/>
    <property type="match status" value="1"/>
</dbReference>
<dbReference type="PANTHER" id="PTHR47705">
    <property type="entry name" value="AGAP000321-PA"/>
    <property type="match status" value="1"/>
</dbReference>